<keyword evidence="2" id="KW-0813">Transport</keyword>
<feature type="transmembrane region" description="Helical" evidence="7">
    <location>
        <begin position="237"/>
        <end position="257"/>
    </location>
</feature>
<sequence length="505" mass="53889">MISFLSRIQDKPSYRWWIYGAVAIGTFISIVEQSATSIVVPSIAEHFGADIPTAQWMAIAYMLSVSALMMPAGAIADSIGRKRIWIFGLLIFSCATAITGFSQEFWMVIVGKIFMGIGASALQANGMAMIAGSFPDEERGKALGLHMTIVGLGAIGGPVLGGSIDSYFGWRAIFIFIAMFSIFAMCIAMLILRPDPQKSPGKEDPIKNFDWSGTFISALFLLSLMLVITFSNKLSLSSPYIILGTMCSILLFAAFLFREKTAKNPILPLSLFKSLSFSLGSSSRFISFTASSSTFFLMPFFLVSGLGLTTATAALYLLPGSILMAIFGPLSGRLADRIGTTGPSVIGMAFCAVAMYLFSEISLTSTLALVGIASGLSGMGMSIFMAPNTSAIMGSAGRKHYGIVSAFLNLTRNGAHIVGIAIPTAIVVSVMAGLGYEADLSDPEKLKDIGLRTAYASAMAKAFQLSTILMIFAGLLVVAEGIFDRFRKQTNQFKSDIVSPLGNKK</sequence>
<evidence type="ECO:0000259" key="8">
    <source>
        <dbReference type="PROSITE" id="PS50850"/>
    </source>
</evidence>
<dbReference type="CDD" id="cd17321">
    <property type="entry name" value="MFS_MMR_MDR_like"/>
    <property type="match status" value="1"/>
</dbReference>
<dbReference type="Gene3D" id="1.20.1250.20">
    <property type="entry name" value="MFS general substrate transporter like domains"/>
    <property type="match status" value="1"/>
</dbReference>
<dbReference type="PRINTS" id="PR01036">
    <property type="entry name" value="TCRTETB"/>
</dbReference>
<keyword evidence="5 7" id="KW-1133">Transmembrane helix</keyword>
<feature type="transmembrane region" description="Helical" evidence="7">
    <location>
        <begin position="213"/>
        <end position="231"/>
    </location>
</feature>
<gene>
    <name evidence="9" type="ORF">METZ01_LOCUS95260</name>
</gene>
<proteinExistence type="predicted"/>
<accession>A0A381VPZ3</accession>
<feature type="transmembrane region" description="Helical" evidence="7">
    <location>
        <begin position="56"/>
        <end position="76"/>
    </location>
</feature>
<dbReference type="AlphaFoldDB" id="A0A381VPZ3"/>
<comment type="subcellular location">
    <subcellularLocation>
        <location evidence="1">Cell membrane</location>
        <topology evidence="1">Multi-pass membrane protein</topology>
    </subcellularLocation>
</comment>
<feature type="transmembrane region" description="Helical" evidence="7">
    <location>
        <begin position="170"/>
        <end position="192"/>
    </location>
</feature>
<evidence type="ECO:0000256" key="1">
    <source>
        <dbReference type="ARBA" id="ARBA00004651"/>
    </source>
</evidence>
<keyword evidence="4 7" id="KW-0812">Transmembrane</keyword>
<keyword evidence="3" id="KW-1003">Cell membrane</keyword>
<dbReference type="PROSITE" id="PS00216">
    <property type="entry name" value="SUGAR_TRANSPORT_1"/>
    <property type="match status" value="1"/>
</dbReference>
<evidence type="ECO:0000256" key="6">
    <source>
        <dbReference type="ARBA" id="ARBA00023136"/>
    </source>
</evidence>
<feature type="transmembrane region" description="Helical" evidence="7">
    <location>
        <begin position="296"/>
        <end position="318"/>
    </location>
</feature>
<dbReference type="Pfam" id="PF07690">
    <property type="entry name" value="MFS_1"/>
    <property type="match status" value="1"/>
</dbReference>
<dbReference type="GO" id="GO:0022857">
    <property type="term" value="F:transmembrane transporter activity"/>
    <property type="evidence" value="ECO:0007669"/>
    <property type="project" value="InterPro"/>
</dbReference>
<feature type="transmembrane region" description="Helical" evidence="7">
    <location>
        <begin position="370"/>
        <end position="393"/>
    </location>
</feature>
<feature type="transmembrane region" description="Helical" evidence="7">
    <location>
        <begin position="143"/>
        <end position="164"/>
    </location>
</feature>
<organism evidence="9">
    <name type="scientific">marine metagenome</name>
    <dbReference type="NCBI Taxonomy" id="408172"/>
    <lineage>
        <taxon>unclassified sequences</taxon>
        <taxon>metagenomes</taxon>
        <taxon>ecological metagenomes</taxon>
    </lineage>
</organism>
<dbReference type="InterPro" id="IPR020846">
    <property type="entry name" value="MFS_dom"/>
</dbReference>
<dbReference type="InterPro" id="IPR005829">
    <property type="entry name" value="Sugar_transporter_CS"/>
</dbReference>
<evidence type="ECO:0000256" key="4">
    <source>
        <dbReference type="ARBA" id="ARBA00022692"/>
    </source>
</evidence>
<reference evidence="9" key="1">
    <citation type="submission" date="2018-05" db="EMBL/GenBank/DDBJ databases">
        <authorList>
            <person name="Lanie J.A."/>
            <person name="Ng W.-L."/>
            <person name="Kazmierczak K.M."/>
            <person name="Andrzejewski T.M."/>
            <person name="Davidsen T.M."/>
            <person name="Wayne K.J."/>
            <person name="Tettelin H."/>
            <person name="Glass J.I."/>
            <person name="Rusch D."/>
            <person name="Podicherti R."/>
            <person name="Tsui H.-C.T."/>
            <person name="Winkler M.E."/>
        </authorList>
    </citation>
    <scope>NUCLEOTIDE SEQUENCE</scope>
</reference>
<feature type="transmembrane region" description="Helical" evidence="7">
    <location>
        <begin position="83"/>
        <end position="101"/>
    </location>
</feature>
<dbReference type="InterPro" id="IPR011701">
    <property type="entry name" value="MFS"/>
</dbReference>
<feature type="domain" description="Major facilitator superfamily (MFS) profile" evidence="8">
    <location>
        <begin position="18"/>
        <end position="491"/>
    </location>
</feature>
<evidence type="ECO:0000256" key="7">
    <source>
        <dbReference type="SAM" id="Phobius"/>
    </source>
</evidence>
<dbReference type="InterPro" id="IPR036259">
    <property type="entry name" value="MFS_trans_sf"/>
</dbReference>
<keyword evidence="6 7" id="KW-0472">Membrane</keyword>
<evidence type="ECO:0000256" key="2">
    <source>
        <dbReference type="ARBA" id="ARBA00022448"/>
    </source>
</evidence>
<feature type="transmembrane region" description="Helical" evidence="7">
    <location>
        <begin position="269"/>
        <end position="290"/>
    </location>
</feature>
<feature type="transmembrane region" description="Helical" evidence="7">
    <location>
        <begin position="414"/>
        <end position="434"/>
    </location>
</feature>
<evidence type="ECO:0000256" key="3">
    <source>
        <dbReference type="ARBA" id="ARBA00022475"/>
    </source>
</evidence>
<dbReference type="GO" id="GO:0005886">
    <property type="term" value="C:plasma membrane"/>
    <property type="evidence" value="ECO:0007669"/>
    <property type="project" value="UniProtKB-SubCell"/>
</dbReference>
<dbReference type="EMBL" id="UINC01009456">
    <property type="protein sequence ID" value="SVA42406.1"/>
    <property type="molecule type" value="Genomic_DNA"/>
</dbReference>
<feature type="transmembrane region" description="Helical" evidence="7">
    <location>
        <begin position="338"/>
        <end position="358"/>
    </location>
</feature>
<dbReference type="SUPFAM" id="SSF103473">
    <property type="entry name" value="MFS general substrate transporter"/>
    <property type="match status" value="1"/>
</dbReference>
<protein>
    <recommendedName>
        <fullName evidence="8">Major facilitator superfamily (MFS) profile domain-containing protein</fullName>
    </recommendedName>
</protein>
<evidence type="ECO:0000313" key="9">
    <source>
        <dbReference type="EMBL" id="SVA42406.1"/>
    </source>
</evidence>
<feature type="transmembrane region" description="Helical" evidence="7">
    <location>
        <begin position="16"/>
        <end position="44"/>
    </location>
</feature>
<dbReference type="PANTHER" id="PTHR42718:SF46">
    <property type="entry name" value="BLR6921 PROTEIN"/>
    <property type="match status" value="1"/>
</dbReference>
<dbReference type="Gene3D" id="1.20.1720.10">
    <property type="entry name" value="Multidrug resistance protein D"/>
    <property type="match status" value="1"/>
</dbReference>
<feature type="transmembrane region" description="Helical" evidence="7">
    <location>
        <begin position="113"/>
        <end position="131"/>
    </location>
</feature>
<dbReference type="PANTHER" id="PTHR42718">
    <property type="entry name" value="MAJOR FACILITATOR SUPERFAMILY MULTIDRUG TRANSPORTER MFSC"/>
    <property type="match status" value="1"/>
</dbReference>
<evidence type="ECO:0000256" key="5">
    <source>
        <dbReference type="ARBA" id="ARBA00022989"/>
    </source>
</evidence>
<dbReference type="PROSITE" id="PS50850">
    <property type="entry name" value="MFS"/>
    <property type="match status" value="1"/>
</dbReference>
<name>A0A381VPZ3_9ZZZZ</name>
<feature type="transmembrane region" description="Helical" evidence="7">
    <location>
        <begin position="454"/>
        <end position="479"/>
    </location>
</feature>